<evidence type="ECO:0000313" key="2">
    <source>
        <dbReference type="Proteomes" id="UP000814033"/>
    </source>
</evidence>
<accession>A0ACB8S431</accession>
<protein>
    <submittedName>
        <fullName evidence="1">Uncharacterized protein</fullName>
    </submittedName>
</protein>
<evidence type="ECO:0000313" key="1">
    <source>
        <dbReference type="EMBL" id="KAI0051309.1"/>
    </source>
</evidence>
<proteinExistence type="predicted"/>
<name>A0ACB8S431_9AGAM</name>
<reference evidence="1" key="1">
    <citation type="submission" date="2021-02" db="EMBL/GenBank/DDBJ databases">
        <authorList>
            <consortium name="DOE Joint Genome Institute"/>
            <person name="Ahrendt S."/>
            <person name="Looney B.P."/>
            <person name="Miyauchi S."/>
            <person name="Morin E."/>
            <person name="Drula E."/>
            <person name="Courty P.E."/>
            <person name="Chicoki N."/>
            <person name="Fauchery L."/>
            <person name="Kohler A."/>
            <person name="Kuo A."/>
            <person name="Labutti K."/>
            <person name="Pangilinan J."/>
            <person name="Lipzen A."/>
            <person name="Riley R."/>
            <person name="Andreopoulos W."/>
            <person name="He G."/>
            <person name="Johnson J."/>
            <person name="Barry K.W."/>
            <person name="Grigoriev I.V."/>
            <person name="Nagy L."/>
            <person name="Hibbett D."/>
            <person name="Henrissat B."/>
            <person name="Matheny P.B."/>
            <person name="Labbe J."/>
            <person name="Martin F."/>
        </authorList>
    </citation>
    <scope>NUCLEOTIDE SEQUENCE</scope>
    <source>
        <strain evidence="1">FP105234-sp</strain>
    </source>
</reference>
<reference evidence="1" key="2">
    <citation type="journal article" date="2022" name="New Phytol.">
        <title>Evolutionary transition to the ectomycorrhizal habit in the genomes of a hyperdiverse lineage of mushroom-forming fungi.</title>
        <authorList>
            <person name="Looney B."/>
            <person name="Miyauchi S."/>
            <person name="Morin E."/>
            <person name="Drula E."/>
            <person name="Courty P.E."/>
            <person name="Kohler A."/>
            <person name="Kuo A."/>
            <person name="LaButti K."/>
            <person name="Pangilinan J."/>
            <person name="Lipzen A."/>
            <person name="Riley R."/>
            <person name="Andreopoulos W."/>
            <person name="He G."/>
            <person name="Johnson J."/>
            <person name="Nolan M."/>
            <person name="Tritt A."/>
            <person name="Barry K.W."/>
            <person name="Grigoriev I.V."/>
            <person name="Nagy L.G."/>
            <person name="Hibbett D."/>
            <person name="Henrissat B."/>
            <person name="Matheny P.B."/>
            <person name="Labbe J."/>
            <person name="Martin F.M."/>
        </authorList>
    </citation>
    <scope>NUCLEOTIDE SEQUENCE</scope>
    <source>
        <strain evidence="1">FP105234-sp</strain>
    </source>
</reference>
<gene>
    <name evidence="1" type="ORF">FA95DRAFT_1602780</name>
</gene>
<dbReference type="EMBL" id="MU275853">
    <property type="protein sequence ID" value="KAI0051309.1"/>
    <property type="molecule type" value="Genomic_DNA"/>
</dbReference>
<organism evidence="1 2">
    <name type="scientific">Auriscalpium vulgare</name>
    <dbReference type="NCBI Taxonomy" id="40419"/>
    <lineage>
        <taxon>Eukaryota</taxon>
        <taxon>Fungi</taxon>
        <taxon>Dikarya</taxon>
        <taxon>Basidiomycota</taxon>
        <taxon>Agaricomycotina</taxon>
        <taxon>Agaricomycetes</taxon>
        <taxon>Russulales</taxon>
        <taxon>Auriscalpiaceae</taxon>
        <taxon>Auriscalpium</taxon>
    </lineage>
</organism>
<sequence length="227" mass="24242">MPLIRRRAKLSKRPAERPTSPGACVLAVAASHGAHQTRLEGQHLQVELSYAFAIPAIRAAALYLTALLPESAYFSHFKSVRAPVAFEALEGIASFKERLIEITTSRSNPALTIRPCVSQDAACPGLTTLAMCNAVFKYAVLKADGGSDPLVVSKLVDALRLASNLANVGDAKTLVIHPATTTHQQQTAEEQWTSGVTPDLSRVSVGIENIKDIIADFEGALKVICIS</sequence>
<keyword evidence="2" id="KW-1185">Reference proteome</keyword>
<dbReference type="Proteomes" id="UP000814033">
    <property type="component" value="Unassembled WGS sequence"/>
</dbReference>
<comment type="caution">
    <text evidence="1">The sequence shown here is derived from an EMBL/GenBank/DDBJ whole genome shotgun (WGS) entry which is preliminary data.</text>
</comment>